<dbReference type="AlphaFoldDB" id="A0A7D5D8S4"/>
<feature type="chain" id="PRO_5028842018" description="Major royal jelly protein" evidence="3">
    <location>
        <begin position="22"/>
        <end position="376"/>
    </location>
</feature>
<dbReference type="PANTHER" id="PTHR10009:SF18">
    <property type="entry name" value="PROTEIN YELLOW-LIKE PROTEIN"/>
    <property type="match status" value="1"/>
</dbReference>
<comment type="subcellular location">
    <subcellularLocation>
        <location evidence="1">Secreted</location>
    </subcellularLocation>
</comment>
<dbReference type="KEGG" id="pez:HWQ56_19100"/>
<evidence type="ECO:0000256" key="1">
    <source>
        <dbReference type="ARBA" id="ARBA00004613"/>
    </source>
</evidence>
<name>A0A7D5D8S4_9PSED</name>
<evidence type="ECO:0000256" key="2">
    <source>
        <dbReference type="ARBA" id="ARBA00022525"/>
    </source>
</evidence>
<gene>
    <name evidence="4" type="ORF">HWQ56_19100</name>
</gene>
<evidence type="ECO:0000313" key="5">
    <source>
        <dbReference type="Proteomes" id="UP000509568"/>
    </source>
</evidence>
<organism evidence="4 5">
    <name type="scientific">Pseudomonas eucalypticola</name>
    <dbReference type="NCBI Taxonomy" id="2599595"/>
    <lineage>
        <taxon>Bacteria</taxon>
        <taxon>Pseudomonadati</taxon>
        <taxon>Pseudomonadota</taxon>
        <taxon>Gammaproteobacteria</taxon>
        <taxon>Pseudomonadales</taxon>
        <taxon>Pseudomonadaceae</taxon>
        <taxon>Pseudomonas</taxon>
    </lineage>
</organism>
<protein>
    <recommendedName>
        <fullName evidence="6">Major royal jelly protein</fullName>
    </recommendedName>
</protein>
<evidence type="ECO:0008006" key="6">
    <source>
        <dbReference type="Google" id="ProtNLM"/>
    </source>
</evidence>
<sequence length="376" mass="40756">MPLKRPLLLAISLLCPLAAVAKDTLPPTLPTQPDSRLMEVATSAHIWNGAAVTADGRTFVSLTQSEGPGMSLAEVGKDGQLHPYPDARWNTWNVAEPGQHFLHVNALRVGPDGKLWAVDAGNTGINTGAHAVQGAGKLVRIDLATNQVDKVYSLEGAVQKDNSYFDDVRFHGRLAYLTDPGAVRLVVLDLDSGKARTLLENHPLSIDHLPMYADGNKLFIPNGEEKRVGLDQLEVSPDGEYLYYQAIPGPLARIATRYVDDPALPPAQVAEHAEHWLDTWSTGGTAIDAAGNIYASDVNTRSVKRIAPDKTVTTVVADPRLVWVDALWIQDGYLYLPAAQINRTPATTGGKPSTVQYPVHLYKIRIDAKPSPLDHA</sequence>
<accession>A0A7D5D8S4</accession>
<keyword evidence="3" id="KW-0732">Signal</keyword>
<dbReference type="Pfam" id="PF03022">
    <property type="entry name" value="MRJP"/>
    <property type="match status" value="1"/>
</dbReference>
<reference evidence="4 5" key="1">
    <citation type="submission" date="2020-06" db="EMBL/GenBank/DDBJ databases">
        <title>Pseudomonas eucalypticola sp. nov., an endophyte of Eucalyptus dunnii leaves with biocontrol ability of eucalyptus leaf blight.</title>
        <authorList>
            <person name="Liu Y."/>
            <person name="Song Z."/>
            <person name="Zeng H."/>
            <person name="Lu M."/>
            <person name="Wang X."/>
            <person name="Lian X."/>
            <person name="Zhang Q."/>
        </authorList>
    </citation>
    <scope>NUCLEOTIDE SEQUENCE [LARGE SCALE GENOMIC DNA]</scope>
    <source>
        <strain evidence="4 5">NP-1</strain>
    </source>
</reference>
<dbReference type="Gene3D" id="2.120.10.30">
    <property type="entry name" value="TolB, C-terminal domain"/>
    <property type="match status" value="1"/>
</dbReference>
<proteinExistence type="predicted"/>
<dbReference type="InterPro" id="IPR017996">
    <property type="entry name" value="MRJP/yellow-related"/>
</dbReference>
<dbReference type="RefSeq" id="WP_176571494.1">
    <property type="nucleotide sequence ID" value="NZ_CP056030.1"/>
</dbReference>
<dbReference type="EMBL" id="CP056030">
    <property type="protein sequence ID" value="QKZ05793.1"/>
    <property type="molecule type" value="Genomic_DNA"/>
</dbReference>
<keyword evidence="5" id="KW-1185">Reference proteome</keyword>
<dbReference type="InterPro" id="IPR011042">
    <property type="entry name" value="6-blade_b-propeller_TolB-like"/>
</dbReference>
<dbReference type="GO" id="GO:0005576">
    <property type="term" value="C:extracellular region"/>
    <property type="evidence" value="ECO:0007669"/>
    <property type="project" value="UniProtKB-SubCell"/>
</dbReference>
<evidence type="ECO:0000256" key="3">
    <source>
        <dbReference type="SAM" id="SignalP"/>
    </source>
</evidence>
<dbReference type="SUPFAM" id="SSF63829">
    <property type="entry name" value="Calcium-dependent phosphotriesterase"/>
    <property type="match status" value="1"/>
</dbReference>
<dbReference type="Proteomes" id="UP000509568">
    <property type="component" value="Chromosome"/>
</dbReference>
<feature type="signal peptide" evidence="3">
    <location>
        <begin position="1"/>
        <end position="21"/>
    </location>
</feature>
<dbReference type="PANTHER" id="PTHR10009">
    <property type="entry name" value="PROTEIN YELLOW-RELATED"/>
    <property type="match status" value="1"/>
</dbReference>
<evidence type="ECO:0000313" key="4">
    <source>
        <dbReference type="EMBL" id="QKZ05793.1"/>
    </source>
</evidence>
<keyword evidence="2" id="KW-0964">Secreted</keyword>